<dbReference type="Proteomes" id="UP000696573">
    <property type="component" value="Unassembled WGS sequence"/>
</dbReference>
<evidence type="ECO:0000313" key="2">
    <source>
        <dbReference type="Proteomes" id="UP000696573"/>
    </source>
</evidence>
<keyword evidence="2" id="KW-1185">Reference proteome</keyword>
<accession>A0A9N9YPG4</accession>
<dbReference type="AlphaFoldDB" id="A0A9N9YPG4"/>
<evidence type="ECO:0000313" key="1">
    <source>
        <dbReference type="EMBL" id="CAH0028795.1"/>
    </source>
</evidence>
<gene>
    <name evidence="1" type="ORF">CRHIZ90672A_00014351</name>
</gene>
<proteinExistence type="predicted"/>
<reference evidence="1" key="1">
    <citation type="submission" date="2021-10" db="EMBL/GenBank/DDBJ databases">
        <authorList>
            <person name="Piombo E."/>
        </authorList>
    </citation>
    <scope>NUCLEOTIDE SEQUENCE</scope>
</reference>
<protein>
    <submittedName>
        <fullName evidence="1">Uncharacterized protein</fullName>
    </submittedName>
</protein>
<feature type="non-terminal residue" evidence="1">
    <location>
        <position position="1"/>
    </location>
</feature>
<dbReference type="EMBL" id="CABFNQ020000736">
    <property type="protein sequence ID" value="CAH0028795.1"/>
    <property type="molecule type" value="Genomic_DNA"/>
</dbReference>
<sequence length="76" mass="8289">ILFAATTKRDQQLLPRAASSRLCYVHSLDHISDKQPCGCSCRIALPCYGIRTTTPGGMEISSCRGKSTSRRTVGKM</sequence>
<name>A0A9N9YPG4_9HYPO</name>
<comment type="caution">
    <text evidence="1">The sequence shown here is derived from an EMBL/GenBank/DDBJ whole genome shotgun (WGS) entry which is preliminary data.</text>
</comment>
<feature type="non-terminal residue" evidence="1">
    <location>
        <position position="76"/>
    </location>
</feature>
<organism evidence="1 2">
    <name type="scientific">Clonostachys rhizophaga</name>
    <dbReference type="NCBI Taxonomy" id="160324"/>
    <lineage>
        <taxon>Eukaryota</taxon>
        <taxon>Fungi</taxon>
        <taxon>Dikarya</taxon>
        <taxon>Ascomycota</taxon>
        <taxon>Pezizomycotina</taxon>
        <taxon>Sordariomycetes</taxon>
        <taxon>Hypocreomycetidae</taxon>
        <taxon>Hypocreales</taxon>
        <taxon>Bionectriaceae</taxon>
        <taxon>Clonostachys</taxon>
    </lineage>
</organism>